<evidence type="ECO:0000313" key="1">
    <source>
        <dbReference type="EMBL" id="ANP37181.1"/>
    </source>
</evidence>
<organism evidence="1 3">
    <name type="scientific">Phaeobacter gallaeciensis</name>
    <dbReference type="NCBI Taxonomy" id="60890"/>
    <lineage>
        <taxon>Bacteria</taxon>
        <taxon>Pseudomonadati</taxon>
        <taxon>Pseudomonadota</taxon>
        <taxon>Alphaproteobacteria</taxon>
        <taxon>Rhodobacterales</taxon>
        <taxon>Roseobacteraceae</taxon>
        <taxon>Phaeobacter</taxon>
    </lineage>
</organism>
<name>A0A1B0ZSM8_9RHOB</name>
<proteinExistence type="predicted"/>
<reference evidence="2 4" key="2">
    <citation type="submission" date="2023-02" db="EMBL/GenBank/DDBJ databases">
        <title>Population genomics of bacteria associated with diatom.</title>
        <authorList>
            <person name="Xie J."/>
            <person name="Wang H."/>
        </authorList>
    </citation>
    <scope>NUCLEOTIDE SEQUENCE [LARGE SCALE GENOMIC DNA]</scope>
    <source>
        <strain evidence="2 4">PT47_8</strain>
    </source>
</reference>
<reference evidence="1 3" key="1">
    <citation type="submission" date="2016-04" db="EMBL/GenBank/DDBJ databases">
        <authorList>
            <person name="Evans L.H."/>
            <person name="Alamgir A."/>
            <person name="Owens N."/>
            <person name="Weber N.D."/>
            <person name="Virtaneva K."/>
            <person name="Barbian K."/>
            <person name="Babar A."/>
            <person name="Rosenke K."/>
        </authorList>
    </citation>
    <scope>NUCLEOTIDE SEQUENCE [LARGE SCALE GENOMIC DNA]</scope>
    <source>
        <strain evidence="1 3">JL2886</strain>
    </source>
</reference>
<keyword evidence="3" id="KW-1185">Reference proteome</keyword>
<dbReference type="AlphaFoldDB" id="A0A1B0ZSM8"/>
<evidence type="ECO:0000313" key="4">
    <source>
        <dbReference type="Proteomes" id="UP001218364"/>
    </source>
</evidence>
<protein>
    <recommendedName>
        <fullName evidence="5">MarR family transcriptional regulator</fullName>
    </recommendedName>
</protein>
<dbReference type="EMBL" id="JARCJK010000004">
    <property type="protein sequence ID" value="MDE4166254.1"/>
    <property type="molecule type" value="Genomic_DNA"/>
</dbReference>
<dbReference type="EMBL" id="CP015124">
    <property type="protein sequence ID" value="ANP37181.1"/>
    <property type="molecule type" value="Genomic_DNA"/>
</dbReference>
<dbReference type="Proteomes" id="UP001218364">
    <property type="component" value="Unassembled WGS sequence"/>
</dbReference>
<dbReference type="OrthoDB" id="7689228at2"/>
<evidence type="ECO:0000313" key="3">
    <source>
        <dbReference type="Proteomes" id="UP000092565"/>
    </source>
</evidence>
<dbReference type="RefSeq" id="WP_065272040.1">
    <property type="nucleotide sequence ID" value="NZ_CP015124.1"/>
</dbReference>
<dbReference type="PATRIC" id="fig|60890.4.peg.2221"/>
<sequence>MSDISKLTELRKLMLDMESSMGLQELSTVERDVYYAASDFPDTSDGVRTNTIRAHAIVASMSRPTFFRALKSLVGKGYLEQSGSASRGRYLVKAPK</sequence>
<gene>
    <name evidence="1" type="ORF">JL2886_02292</name>
    <name evidence="2" type="ORF">PXK24_11145</name>
</gene>
<evidence type="ECO:0008006" key="5">
    <source>
        <dbReference type="Google" id="ProtNLM"/>
    </source>
</evidence>
<evidence type="ECO:0000313" key="2">
    <source>
        <dbReference type="EMBL" id="MDE4166254.1"/>
    </source>
</evidence>
<dbReference type="Proteomes" id="UP000092565">
    <property type="component" value="Chromosome"/>
</dbReference>
<accession>A0A1B0ZSM8</accession>